<dbReference type="InterPro" id="IPR032274">
    <property type="entry name" value="DUF4835"/>
</dbReference>
<feature type="chain" id="PRO_5018781636" evidence="1">
    <location>
        <begin position="20"/>
        <end position="298"/>
    </location>
</feature>
<dbReference type="RefSeq" id="WP_127706784.1">
    <property type="nucleotide sequence ID" value="NZ_SACK01000008.1"/>
</dbReference>
<gene>
    <name evidence="2" type="ORF">EOD41_16070</name>
</gene>
<feature type="signal peptide" evidence="1">
    <location>
        <begin position="1"/>
        <end position="19"/>
    </location>
</feature>
<dbReference type="OrthoDB" id="9773381at2"/>
<dbReference type="EMBL" id="SACK01000008">
    <property type="protein sequence ID" value="RVT98313.1"/>
    <property type="molecule type" value="Genomic_DNA"/>
</dbReference>
<dbReference type="Pfam" id="PF16119">
    <property type="entry name" value="DUF4835"/>
    <property type="match status" value="1"/>
</dbReference>
<evidence type="ECO:0000313" key="3">
    <source>
        <dbReference type="Proteomes" id="UP000282759"/>
    </source>
</evidence>
<keyword evidence="3" id="KW-1185">Reference proteome</keyword>
<sequence length="298" mass="33816">MKKLCLYIVFCLISYTAAAQDLNARVQVLTQKIQVTNKRIFEVMETGIRDFLNGRKWSADVLLPNERIDCNFVITINSWDNSSNFSGEIQVQASRPVFNSAYTSSLVNINDRDFDFTYTEGQTIDYTDQNFQSNLSAVLAFYAYIIVGLDNDSFSRFGGTPYFAAAQNVVINAQTGSARGWKAFDSNLNRYWLAENLNNKIYANLRSFYYDYHRNGLDLMADNALRGRQAIAALLPSLSDVDRKRLGSYFPLMFYTTKSNELVSIFSQASPQEKATAYNILIQADPSNGMKYQTLQGR</sequence>
<name>A0A3S2VKS3_9SPHI</name>
<evidence type="ECO:0000313" key="2">
    <source>
        <dbReference type="EMBL" id="RVT98313.1"/>
    </source>
</evidence>
<organism evidence="2 3">
    <name type="scientific">Mucilaginibacter limnophilus</name>
    <dbReference type="NCBI Taxonomy" id="1932778"/>
    <lineage>
        <taxon>Bacteria</taxon>
        <taxon>Pseudomonadati</taxon>
        <taxon>Bacteroidota</taxon>
        <taxon>Sphingobacteriia</taxon>
        <taxon>Sphingobacteriales</taxon>
        <taxon>Sphingobacteriaceae</taxon>
        <taxon>Mucilaginibacter</taxon>
    </lineage>
</organism>
<evidence type="ECO:0000256" key="1">
    <source>
        <dbReference type="SAM" id="SignalP"/>
    </source>
</evidence>
<comment type="caution">
    <text evidence="2">The sequence shown here is derived from an EMBL/GenBank/DDBJ whole genome shotgun (WGS) entry which is preliminary data.</text>
</comment>
<keyword evidence="1" id="KW-0732">Signal</keyword>
<dbReference type="AlphaFoldDB" id="A0A3S2VKS3"/>
<accession>A0A3S2VKS3</accession>
<reference evidence="2 3" key="1">
    <citation type="submission" date="2019-01" db="EMBL/GenBank/DDBJ databases">
        <authorList>
            <person name="Chen W.-M."/>
        </authorList>
    </citation>
    <scope>NUCLEOTIDE SEQUENCE [LARGE SCALE GENOMIC DNA]</scope>
    <source>
        <strain evidence="2 3">YBJ-36</strain>
    </source>
</reference>
<dbReference type="Proteomes" id="UP000282759">
    <property type="component" value="Unassembled WGS sequence"/>
</dbReference>
<protein>
    <submittedName>
        <fullName evidence="2">DUF4835 family protein</fullName>
    </submittedName>
</protein>
<proteinExistence type="predicted"/>